<sequence length="261" mass="30790">MILLSFDIEEFDIPNEYEADLPLEEQIRVSTEGTIKILDCLLKNQVKATFFCTANYALHAPQIIERIRDEGHEIASHGFYHSAFVISDLKKSREILESLTGTPIYGYRQPRMMPIPENAVYEAGYRYNSSLNPTFIPGRYANFSTPRTAFVKNKVLQIPASVTPLLRFPLFWLSYHVLPSFLYRRLCRYTHNHDSYLTTYFHPWEFYRLSGHPEWKLPFIIRCNSGEKMAKRLNDFILYFRKRNIVFITYSEFEKLNCTKP</sequence>
<dbReference type="InterPro" id="IPR002509">
    <property type="entry name" value="NODB_dom"/>
</dbReference>
<comment type="caution">
    <text evidence="2">The sequence shown here is derived from an EMBL/GenBank/DDBJ whole genome shotgun (WGS) entry which is preliminary data.</text>
</comment>
<name>A0ABT1MJ13_9BACT</name>
<dbReference type="InterPro" id="IPR011330">
    <property type="entry name" value="Glyco_hydro/deAcase_b/a-brl"/>
</dbReference>
<evidence type="ECO:0000313" key="3">
    <source>
        <dbReference type="Proteomes" id="UP001205603"/>
    </source>
</evidence>
<reference evidence="2 3" key="1">
    <citation type="submission" date="2022-07" db="EMBL/GenBank/DDBJ databases">
        <title>Fecal culturing of patients with breast cancer.</title>
        <authorList>
            <person name="Teng N.M.Y."/>
            <person name="Kiu R."/>
            <person name="Evans R."/>
            <person name="Baker D.J."/>
            <person name="Zenner C."/>
            <person name="Robinson S.D."/>
            <person name="Hall L.J."/>
        </authorList>
    </citation>
    <scope>NUCLEOTIDE SEQUENCE [LARGE SCALE GENOMIC DNA]</scope>
    <source>
        <strain evidence="2 3">LH1063</strain>
    </source>
</reference>
<protein>
    <submittedName>
        <fullName evidence="2">Polysaccharide deacetylase family protein</fullName>
    </submittedName>
</protein>
<dbReference type="Proteomes" id="UP001205603">
    <property type="component" value="Unassembled WGS sequence"/>
</dbReference>
<dbReference type="Pfam" id="PF01522">
    <property type="entry name" value="Polysacc_deac_1"/>
    <property type="match status" value="1"/>
</dbReference>
<evidence type="ECO:0000259" key="1">
    <source>
        <dbReference type="PROSITE" id="PS51677"/>
    </source>
</evidence>
<feature type="domain" description="NodB homology" evidence="1">
    <location>
        <begin position="1"/>
        <end position="81"/>
    </location>
</feature>
<dbReference type="PROSITE" id="PS51677">
    <property type="entry name" value="NODB"/>
    <property type="match status" value="1"/>
</dbReference>
<evidence type="ECO:0000313" key="2">
    <source>
        <dbReference type="EMBL" id="MCP9612615.1"/>
    </source>
</evidence>
<gene>
    <name evidence="2" type="ORF">NMU02_10980</name>
</gene>
<dbReference type="Gene3D" id="3.20.20.370">
    <property type="entry name" value="Glycoside hydrolase/deacetylase"/>
    <property type="match status" value="1"/>
</dbReference>
<dbReference type="PANTHER" id="PTHR47561">
    <property type="entry name" value="POLYSACCHARIDE DEACETYLASE FAMILY PROTEIN (AFU_ORTHOLOGUE AFUA_6G05030)"/>
    <property type="match status" value="1"/>
</dbReference>
<dbReference type="InterPro" id="IPR045235">
    <property type="entry name" value="PuuE_HpPgdA-like"/>
</dbReference>
<dbReference type="PANTHER" id="PTHR47561:SF1">
    <property type="entry name" value="POLYSACCHARIDE DEACETYLASE FAMILY PROTEIN (AFU_ORTHOLOGUE AFUA_6G05030)"/>
    <property type="match status" value="1"/>
</dbReference>
<proteinExistence type="predicted"/>
<organism evidence="2 3">
    <name type="scientific">Coprobacter tertius</name>
    <dbReference type="NCBI Taxonomy" id="2944915"/>
    <lineage>
        <taxon>Bacteria</taxon>
        <taxon>Pseudomonadati</taxon>
        <taxon>Bacteroidota</taxon>
        <taxon>Bacteroidia</taxon>
        <taxon>Bacteroidales</taxon>
        <taxon>Barnesiellaceae</taxon>
        <taxon>Coprobacter</taxon>
    </lineage>
</organism>
<dbReference type="CDD" id="cd10941">
    <property type="entry name" value="CE4_PuuE_HpPgdA_like_2"/>
    <property type="match status" value="1"/>
</dbReference>
<dbReference type="RefSeq" id="WP_255027945.1">
    <property type="nucleotide sequence ID" value="NZ_JANDHW010000012.1"/>
</dbReference>
<dbReference type="SUPFAM" id="SSF88713">
    <property type="entry name" value="Glycoside hydrolase/deacetylase"/>
    <property type="match status" value="1"/>
</dbReference>
<keyword evidence="3" id="KW-1185">Reference proteome</keyword>
<accession>A0ABT1MJ13</accession>
<dbReference type="EMBL" id="JANDHW010000012">
    <property type="protein sequence ID" value="MCP9612615.1"/>
    <property type="molecule type" value="Genomic_DNA"/>
</dbReference>